<feature type="domain" description="DUF1989" evidence="1">
    <location>
        <begin position="50"/>
        <end position="176"/>
    </location>
</feature>
<sequence length="305" mass="34661">MSEVISTEYNEDCDPAKTYERMAGADVEFYNKVRATKSEGTRTQVYDDLLEAHTGNSFFVKAGQVIRFEQRPSLHNGRTQIIDVQMVTPDLKQWADHLNNSGLEGLNLRQDSGVWSQSGYLEKMATLVEDEFPQDKLDEGFTHIFFAAHCNADWLQMLYGEEGNVNSCHENFIHAFLRVPAIAAIEDEEERKRVAMFHADRNDINIFQPNKFTQAEDNITRCVLAPAPPVEDGVGVEFYAEKDMYVVVSNCPYADQALPFPEAKPNPVYVSVYDTGVEPCHPGMNNQGWEDKVWERIHTKDVSPK</sequence>
<evidence type="ECO:0000313" key="3">
    <source>
        <dbReference type="Proteomes" id="UP001161422"/>
    </source>
</evidence>
<protein>
    <recommendedName>
        <fullName evidence="1">DUF1989 domain-containing protein</fullName>
    </recommendedName>
</protein>
<dbReference type="AlphaFoldDB" id="A0AA37RWL2"/>
<dbReference type="PANTHER" id="PTHR31527:SF0">
    <property type="entry name" value="RE64534P"/>
    <property type="match status" value="1"/>
</dbReference>
<reference evidence="2" key="1">
    <citation type="journal article" date="2014" name="Int. J. Syst. Evol. Microbiol.">
        <title>Complete genome sequence of Corynebacterium casei LMG S-19264T (=DSM 44701T), isolated from a smear-ripened cheese.</title>
        <authorList>
            <consortium name="US DOE Joint Genome Institute (JGI-PGF)"/>
            <person name="Walter F."/>
            <person name="Albersmeier A."/>
            <person name="Kalinowski J."/>
            <person name="Ruckert C."/>
        </authorList>
    </citation>
    <scope>NUCLEOTIDE SEQUENCE</scope>
    <source>
        <strain evidence="2">NBRC 101628</strain>
    </source>
</reference>
<name>A0AA37RWL2_9GAMM</name>
<evidence type="ECO:0000259" key="1">
    <source>
        <dbReference type="Pfam" id="PF09347"/>
    </source>
</evidence>
<dbReference type="EMBL" id="BSNC01000004">
    <property type="protein sequence ID" value="GLP96413.1"/>
    <property type="molecule type" value="Genomic_DNA"/>
</dbReference>
<organism evidence="2 3">
    <name type="scientific">Paraferrimonas sedimenticola</name>
    <dbReference type="NCBI Taxonomy" id="375674"/>
    <lineage>
        <taxon>Bacteria</taxon>
        <taxon>Pseudomonadati</taxon>
        <taxon>Pseudomonadota</taxon>
        <taxon>Gammaproteobacteria</taxon>
        <taxon>Alteromonadales</taxon>
        <taxon>Ferrimonadaceae</taxon>
        <taxon>Paraferrimonas</taxon>
    </lineage>
</organism>
<dbReference type="RefSeq" id="WP_095505154.1">
    <property type="nucleotide sequence ID" value="NZ_BSNC01000004.1"/>
</dbReference>
<dbReference type="Pfam" id="PF09347">
    <property type="entry name" value="DUF1989"/>
    <property type="match status" value="1"/>
</dbReference>
<dbReference type="PANTHER" id="PTHR31527">
    <property type="entry name" value="RE64534P"/>
    <property type="match status" value="1"/>
</dbReference>
<dbReference type="Proteomes" id="UP001161422">
    <property type="component" value="Unassembled WGS sequence"/>
</dbReference>
<evidence type="ECO:0000313" key="2">
    <source>
        <dbReference type="EMBL" id="GLP96413.1"/>
    </source>
</evidence>
<gene>
    <name evidence="2" type="ORF">GCM10007895_17190</name>
</gene>
<dbReference type="InterPro" id="IPR018959">
    <property type="entry name" value="DUF1989"/>
</dbReference>
<proteinExistence type="predicted"/>
<keyword evidence="3" id="KW-1185">Reference proteome</keyword>
<accession>A0AA37RWL2</accession>
<comment type="caution">
    <text evidence="2">The sequence shown here is derived from an EMBL/GenBank/DDBJ whole genome shotgun (WGS) entry which is preliminary data.</text>
</comment>
<reference evidence="2" key="2">
    <citation type="submission" date="2023-01" db="EMBL/GenBank/DDBJ databases">
        <title>Draft genome sequence of Paraferrimonas sedimenticola strain NBRC 101628.</title>
        <authorList>
            <person name="Sun Q."/>
            <person name="Mori K."/>
        </authorList>
    </citation>
    <scope>NUCLEOTIDE SEQUENCE</scope>
    <source>
        <strain evidence="2">NBRC 101628</strain>
    </source>
</reference>